<gene>
    <name evidence="3" type="ORF">NPX13_g741</name>
</gene>
<feature type="compositionally biased region" description="Low complexity" evidence="2">
    <location>
        <begin position="93"/>
        <end position="110"/>
    </location>
</feature>
<protein>
    <recommendedName>
        <fullName evidence="5">FAR1 domain-containing protein</fullName>
    </recommendedName>
</protein>
<evidence type="ECO:0000313" key="4">
    <source>
        <dbReference type="Proteomes" id="UP001148614"/>
    </source>
</evidence>
<evidence type="ECO:0000256" key="2">
    <source>
        <dbReference type="SAM" id="MobiDB-lite"/>
    </source>
</evidence>
<evidence type="ECO:0008006" key="5">
    <source>
        <dbReference type="Google" id="ProtNLM"/>
    </source>
</evidence>
<proteinExistence type="predicted"/>
<keyword evidence="4" id="KW-1185">Reference proteome</keyword>
<comment type="caution">
    <text evidence="3">The sequence shown here is derived from an EMBL/GenBank/DDBJ whole genome shotgun (WGS) entry which is preliminary data.</text>
</comment>
<dbReference type="VEuPathDB" id="FungiDB:F4678DRAFT_85267"/>
<keyword evidence="1" id="KW-0175">Coiled coil</keyword>
<accession>A0A9W8TSB6</accession>
<dbReference type="EMBL" id="JANPWZ010000054">
    <property type="protein sequence ID" value="KAJ3579821.1"/>
    <property type="molecule type" value="Genomic_DNA"/>
</dbReference>
<feature type="compositionally biased region" description="Low complexity" evidence="2">
    <location>
        <begin position="117"/>
        <end position="136"/>
    </location>
</feature>
<dbReference type="AlphaFoldDB" id="A0A9W8TSB6"/>
<sequence>MPPQPGPAPSMAYLQQAMNQQPVQQVPQQVAPPVQQLPHAQAIQQQVQPVQPVQSQPVQQVQQTQQVQVQQNEGNLLPPNQPHQPHQPHHQAHQQARPQPPQHQHQQTHPQPHHPAHQQPGALQAQSTPQPQAQSPGDSGEGDDRLTPKLLDAAPFVPRSPMGSMMSAPPEGGSFPSLESIHRYVLEYCTSVGYAVVIGRSKKTVPGLKKVLFVCDRAGKPPSRVSPEQRKRKTSSRKCNCPFGFFAIEQRTQWTIRYRPDQSHLQHNHGPSESPLLHPAARKLDSKMVAAVKSLKESGIGVTQTLEILQQENPHVPLLPRDIYNARAAINRNPQKVEAGIAEQRPAIYSKPPPTAEERIRSDLRKELSRVREELDQVKENSKKEIEELKERIREKDKMIQRFEMFIDICNERVMVQRERLNDTSGPSNGEGVSTAN</sequence>
<dbReference type="PANTHER" id="PTHR47482:SF5">
    <property type="entry name" value="FAR1 DOMAIN-CONTAINING PROTEIN"/>
    <property type="match status" value="1"/>
</dbReference>
<feature type="compositionally biased region" description="Low complexity" evidence="2">
    <location>
        <begin position="18"/>
        <end position="71"/>
    </location>
</feature>
<reference evidence="3" key="1">
    <citation type="submission" date="2022-07" db="EMBL/GenBank/DDBJ databases">
        <title>Genome Sequence of Xylaria arbuscula.</title>
        <authorList>
            <person name="Buettner E."/>
        </authorList>
    </citation>
    <scope>NUCLEOTIDE SEQUENCE</scope>
    <source>
        <strain evidence="3">VT107</strain>
    </source>
</reference>
<dbReference type="PANTHER" id="PTHR47482">
    <property type="entry name" value="OS11G0632001 PROTEIN"/>
    <property type="match status" value="1"/>
</dbReference>
<feature type="coiled-coil region" evidence="1">
    <location>
        <begin position="361"/>
        <end position="399"/>
    </location>
</feature>
<evidence type="ECO:0000256" key="1">
    <source>
        <dbReference type="SAM" id="Coils"/>
    </source>
</evidence>
<evidence type="ECO:0000313" key="3">
    <source>
        <dbReference type="EMBL" id="KAJ3579821.1"/>
    </source>
</evidence>
<name>A0A9W8TSB6_9PEZI</name>
<feature type="region of interest" description="Disordered" evidence="2">
    <location>
        <begin position="18"/>
        <end position="148"/>
    </location>
</feature>
<organism evidence="3 4">
    <name type="scientific">Xylaria arbuscula</name>
    <dbReference type="NCBI Taxonomy" id="114810"/>
    <lineage>
        <taxon>Eukaryota</taxon>
        <taxon>Fungi</taxon>
        <taxon>Dikarya</taxon>
        <taxon>Ascomycota</taxon>
        <taxon>Pezizomycotina</taxon>
        <taxon>Sordariomycetes</taxon>
        <taxon>Xylariomycetidae</taxon>
        <taxon>Xylariales</taxon>
        <taxon>Xylariaceae</taxon>
        <taxon>Xylaria</taxon>
    </lineage>
</organism>
<dbReference type="Proteomes" id="UP001148614">
    <property type="component" value="Unassembled WGS sequence"/>
</dbReference>